<feature type="compositionally biased region" description="Basic and acidic residues" evidence="5">
    <location>
        <begin position="1389"/>
        <end position="1398"/>
    </location>
</feature>
<dbReference type="InterPro" id="IPR000331">
    <property type="entry name" value="Rap/Ran_GAP_dom"/>
</dbReference>
<feature type="compositionally biased region" description="Basic and acidic residues" evidence="5">
    <location>
        <begin position="347"/>
        <end position="363"/>
    </location>
</feature>
<keyword evidence="9" id="KW-1185">Reference proteome</keyword>
<comment type="caution">
    <text evidence="8">The sequence shown here is derived from an EMBL/GenBank/DDBJ whole genome shotgun (WGS) entry which is preliminary data.</text>
</comment>
<dbReference type="Gene3D" id="6.10.140.210">
    <property type="match status" value="1"/>
</dbReference>
<feature type="region of interest" description="Disordered" evidence="5">
    <location>
        <begin position="1352"/>
        <end position="1437"/>
    </location>
</feature>
<feature type="region of interest" description="Disordered" evidence="5">
    <location>
        <begin position="1"/>
        <end position="46"/>
    </location>
</feature>
<dbReference type="EMBL" id="SRMA01025605">
    <property type="protein sequence ID" value="TRY92565.1"/>
    <property type="molecule type" value="Genomic_DNA"/>
</dbReference>
<feature type="compositionally biased region" description="Polar residues" evidence="5">
    <location>
        <begin position="1256"/>
        <end position="1270"/>
    </location>
</feature>
<dbReference type="Pfam" id="PF02145">
    <property type="entry name" value="Rap_GAP"/>
    <property type="match status" value="2"/>
</dbReference>
<dbReference type="STRING" id="623744.A0A553QRI1"/>
<dbReference type="Pfam" id="PF11881">
    <property type="entry name" value="SPAR_C"/>
    <property type="match status" value="1"/>
</dbReference>
<dbReference type="GO" id="GO:0005737">
    <property type="term" value="C:cytoplasm"/>
    <property type="evidence" value="ECO:0007669"/>
    <property type="project" value="TreeGrafter"/>
</dbReference>
<keyword evidence="1" id="KW-0343">GTPase activation</keyword>
<evidence type="ECO:0000256" key="1">
    <source>
        <dbReference type="ARBA" id="ARBA00022468"/>
    </source>
</evidence>
<dbReference type="Gene3D" id="2.30.42.10">
    <property type="match status" value="1"/>
</dbReference>
<dbReference type="FunFam" id="3.40.50.11210:FF:000002">
    <property type="entry name" value="Signal-induced proliferation-associated 1-like protein 1"/>
    <property type="match status" value="1"/>
</dbReference>
<feature type="coiled-coil region" evidence="4">
    <location>
        <begin position="1804"/>
        <end position="1852"/>
    </location>
</feature>
<dbReference type="InterPro" id="IPR001478">
    <property type="entry name" value="PDZ"/>
</dbReference>
<dbReference type="GO" id="GO:0003676">
    <property type="term" value="F:nucleic acid binding"/>
    <property type="evidence" value="ECO:0007669"/>
    <property type="project" value="InterPro"/>
</dbReference>
<proteinExistence type="predicted"/>
<dbReference type="GO" id="GO:0051056">
    <property type="term" value="P:regulation of small GTPase mediated signal transduction"/>
    <property type="evidence" value="ECO:0007669"/>
    <property type="project" value="InterPro"/>
</dbReference>
<name>A0A553QRI1_9TELE</name>
<gene>
    <name evidence="8" type="ORF">DNTS_029568</name>
</gene>
<feature type="compositionally biased region" description="Low complexity" evidence="5">
    <location>
        <begin position="1530"/>
        <end position="1540"/>
    </location>
</feature>
<sequence length="1868" mass="207683">MQSSEELFSRKLKALNGSMGHPASNTQSKLEAGGKANGNPSMPKMGVRARVTDRPLKKEGWDGRGGSLITAFQNGLPEQSVEVADLGEAPLELDYSEQKYSLSDLLSRSPLKGLHPIRQRSNSDVTISDIDAEDIMDQNAINPNTGASLHREYGSTSSIDRQGLGNDGFFSMLRGYRIDNSEHRSNPPVGFPELLRYDTTLSPSLQTAAQIARGEIVHISGYDCVDSSFLYSRERDKSFMRRLKSEQSETSLFRKLRTIKSESDALRLSTEEGDRRPYSFQKCFAHYDVQSVLFNISEAVASRISLSQRKNTTTGASAASQYQIPGGGQVAGNVPGLVSMFDSPLGSREDLNPKENLDADEGDGKSNKLVYNCPHFRNEIGGEGERRISLSRSNSATYSTGGENCSFESSLSSHCTNAGVSVLEVPRESQAIHREKVKRYIIEHIDLGAYYYHKYFYGKEHQNYFGVDENLGPVAISIRREKLDEGKDKDTAQYNYRITFRTSQLSTLRGSILEDAVPSSARHGTARGLPLKELLEYVLPELNIQCLRLALSSPRVPEQLLKLDEQGLSFQHKVGVLYCKSSQSTEEEMYNNEEAGPALEEFLDLLGQRVRLKGFSKYRAQLDNKTDSTGTHSLYTTYKDYELMFHVSTLLPYTPNNRQQLLRKRHIGNDIVTIVFQEPGALPFTPKNIRSHFQHVFVIVKVHNPCTENVCYRLPTQKSITVQKAITDTLKQESKTEQEISERIGYSQSAVSRRLSGKSVGRTRGAAFPRSSQKQRQKHLTWATEKQHWTVAQILQVIRKSRSQSLEEDWEEGNAKMPEGRVNAATHQEILENFMLPSAEKLCGDEDFVFQHDLAPAHTAKTTGKWFTANSPDLNPKENLWDIVKGKLRDARPNTLDELKAAFEASWASITPQQCHRLIASAPRRIELVISAKGFPTNVAVSRSKDVPPFGPPIPKGVTFPKSAVFRDFLLAKVINGENAAHKSEKFRAMATRTRQEYLKDLAENFVSTTTVDSAVKFSFITLGAKKKERVKPRKDAHLQSMGAVTWCVVARDFGQSMDVECLLGISNEFIVLVEEESKNVIFNCSCRDVIGWSSGVMSIKVFYERGECVMVSAHDNCSEDIREVVQRLEFVTRGCETTEMTLRRNGLGQLGFHVNFEGIVADVEPYGFAWKAGLRQGSRLVEICKVAVATLTHEQMIDLLRTSITVKVLIIQPFQDGAPRRGCSELYRIPMVEYKLDSEGTPCEYKTPFKRNTTWHRVSGSGQQCQPHTQQRERDREQEREHASGAIPRSTSFDRKLPDAHGVCVSSGSKVEASQHYRSSPSNQSSSSDPGPAGSARCQSPLLHERSSEAQCMLGDGEILREREPTLERTRSAEAKWHVPSTKILNSLKERGKDSPNKSRLQGVDKNSSASSSNTLSSSGSSTHGDEKPFGSGDLMDPEILGLTYIAGASTDSGIDTNPGVSGAPVSRLTIAGRGASDQGHVWTPEMAEEEGEPDEGEHRRFLHQSYGAVLAVGHKPAEGSMGDLSQTSYSSGSHHSGSPLPHRFKLPSNPESPGAQESQPNIDLHTHRPNKRRDDSLSSDEPPYQSERGGAENLLSLLLRALSERSRQLYSSESTCRGLNVGLKRNLSKEEYIKASAAGTLSPRRSLYRTLSDESVCSSNKKGSSHASSHSSMLDQAVPNDILFSSTAPYHSTLPSRINASQNTSNLKNEFWFSDGSLAERCKFSDPGLIPLPDADTGLDWSHLVDAARAFEDQRVASFCTMTELQRAEALQISRELSRCVANTEAEERDGSPASHTLTGKVNQLEVILRQLQYDLKKEKEDKAILQVEVQHLRQDNMRLQEESQSAAAQLRKFTEWLLHTVDKTN</sequence>
<dbReference type="InterPro" id="IPR036034">
    <property type="entry name" value="PDZ_sf"/>
</dbReference>
<keyword evidence="2" id="KW-0597">Phosphoprotein</keyword>
<dbReference type="OrthoDB" id="2499658at2759"/>
<dbReference type="InterPro" id="IPR035974">
    <property type="entry name" value="Rap/Ran-GAP_sf"/>
</dbReference>
<feature type="domain" description="Rap-GAP" evidence="6">
    <location>
        <begin position="560"/>
        <end position="783"/>
    </location>
</feature>
<feature type="compositionally biased region" description="Basic and acidic residues" evidence="5">
    <location>
        <begin position="1359"/>
        <end position="1378"/>
    </location>
</feature>
<dbReference type="Proteomes" id="UP000316079">
    <property type="component" value="Unassembled WGS sequence"/>
</dbReference>
<feature type="region of interest" description="Disordered" evidence="5">
    <location>
        <begin position="758"/>
        <end position="777"/>
    </location>
</feature>
<feature type="compositionally biased region" description="Basic and acidic residues" evidence="5">
    <location>
        <begin position="1271"/>
        <end position="1284"/>
    </location>
</feature>
<feature type="compositionally biased region" description="Low complexity" evidence="5">
    <location>
        <begin position="1409"/>
        <end position="1423"/>
    </location>
</feature>
<dbReference type="InterPro" id="IPR036397">
    <property type="entry name" value="RNaseH_sf"/>
</dbReference>
<evidence type="ECO:0008006" key="10">
    <source>
        <dbReference type="Google" id="ProtNLM"/>
    </source>
</evidence>
<feature type="region of interest" description="Disordered" evidence="5">
    <location>
        <begin position="343"/>
        <end position="363"/>
    </location>
</feature>
<evidence type="ECO:0000256" key="5">
    <source>
        <dbReference type="SAM" id="MobiDB-lite"/>
    </source>
</evidence>
<evidence type="ECO:0000256" key="4">
    <source>
        <dbReference type="SAM" id="Coils"/>
    </source>
</evidence>
<dbReference type="PANTHER" id="PTHR15711">
    <property type="entry name" value="RAP GTPASE-ACTIVATING PROTEIN"/>
    <property type="match status" value="1"/>
</dbReference>
<dbReference type="InterPro" id="IPR021818">
    <property type="entry name" value="SIPA1L_C"/>
</dbReference>
<feature type="compositionally biased region" description="Low complexity" evidence="5">
    <location>
        <begin position="1320"/>
        <end position="1337"/>
    </location>
</feature>
<dbReference type="GO" id="GO:0005096">
    <property type="term" value="F:GTPase activator activity"/>
    <property type="evidence" value="ECO:0007669"/>
    <property type="project" value="UniProtKB-KW"/>
</dbReference>
<dbReference type="CDD" id="cd06745">
    <property type="entry name" value="PDZ_SIPA1-like"/>
    <property type="match status" value="1"/>
</dbReference>
<keyword evidence="3 4" id="KW-0175">Coiled coil</keyword>
<reference evidence="8 9" key="1">
    <citation type="journal article" date="2019" name="Sci. Data">
        <title>Hybrid genome assembly and annotation of Danionella translucida.</title>
        <authorList>
            <person name="Kadobianskyi M."/>
            <person name="Schulze L."/>
            <person name="Schuelke M."/>
            <person name="Judkewitz B."/>
        </authorList>
    </citation>
    <scope>NUCLEOTIDE SEQUENCE [LARGE SCALE GENOMIC DNA]</scope>
    <source>
        <strain evidence="8 9">Bolton</strain>
    </source>
</reference>
<dbReference type="Pfam" id="PF21022">
    <property type="entry name" value="Rap-GAP_dimer"/>
    <property type="match status" value="1"/>
</dbReference>
<dbReference type="SUPFAM" id="SSF111347">
    <property type="entry name" value="Rap/Ran-GAP"/>
    <property type="match status" value="2"/>
</dbReference>
<protein>
    <recommendedName>
        <fullName evidence="10">Signal-induced proliferation-associated 1-like protein 2</fullName>
    </recommendedName>
</protein>
<dbReference type="Gene3D" id="3.30.420.10">
    <property type="entry name" value="Ribonuclease H-like superfamily/Ribonuclease H"/>
    <property type="match status" value="1"/>
</dbReference>
<evidence type="ECO:0000259" key="6">
    <source>
        <dbReference type="PROSITE" id="PS50085"/>
    </source>
</evidence>
<dbReference type="PROSITE" id="PS50085">
    <property type="entry name" value="RAPGAP"/>
    <property type="match status" value="1"/>
</dbReference>
<evidence type="ECO:0000313" key="8">
    <source>
        <dbReference type="EMBL" id="TRY92565.1"/>
    </source>
</evidence>
<dbReference type="SMART" id="SM00228">
    <property type="entry name" value="PDZ"/>
    <property type="match status" value="1"/>
</dbReference>
<evidence type="ECO:0000256" key="2">
    <source>
        <dbReference type="ARBA" id="ARBA00022553"/>
    </source>
</evidence>
<organism evidence="8 9">
    <name type="scientific">Danionella cerebrum</name>
    <dbReference type="NCBI Taxonomy" id="2873325"/>
    <lineage>
        <taxon>Eukaryota</taxon>
        <taxon>Metazoa</taxon>
        <taxon>Chordata</taxon>
        <taxon>Craniata</taxon>
        <taxon>Vertebrata</taxon>
        <taxon>Euteleostomi</taxon>
        <taxon>Actinopterygii</taxon>
        <taxon>Neopterygii</taxon>
        <taxon>Teleostei</taxon>
        <taxon>Ostariophysi</taxon>
        <taxon>Cypriniformes</taxon>
        <taxon>Danionidae</taxon>
        <taxon>Danioninae</taxon>
        <taxon>Danionella</taxon>
    </lineage>
</organism>
<accession>A0A553QRI1</accession>
<feature type="domain" description="PDZ" evidence="7">
    <location>
        <begin position="1140"/>
        <end position="1216"/>
    </location>
</feature>
<dbReference type="PANTHER" id="PTHR15711:SF7">
    <property type="entry name" value="SIGNAL-INDUCED PROLIFERATION-ASSOCIATED 1-LIKE PROTEIN 2"/>
    <property type="match status" value="1"/>
</dbReference>
<dbReference type="SUPFAM" id="SSF50156">
    <property type="entry name" value="PDZ domain-like"/>
    <property type="match status" value="1"/>
</dbReference>
<feature type="region of interest" description="Disordered" evidence="5">
    <location>
        <begin position="1256"/>
        <end position="1340"/>
    </location>
</feature>
<evidence type="ECO:0000256" key="3">
    <source>
        <dbReference type="ARBA" id="ARBA00023054"/>
    </source>
</evidence>
<dbReference type="Pfam" id="PF00595">
    <property type="entry name" value="PDZ"/>
    <property type="match status" value="1"/>
</dbReference>
<dbReference type="Gene3D" id="3.40.50.11210">
    <property type="entry name" value="Rap/Ran-GAP"/>
    <property type="match status" value="1"/>
</dbReference>
<dbReference type="InterPro" id="IPR050989">
    <property type="entry name" value="Rap1_Ran_GAP"/>
</dbReference>
<feature type="compositionally biased region" description="Polar residues" evidence="5">
    <location>
        <begin position="1551"/>
        <end position="1563"/>
    </location>
</feature>
<evidence type="ECO:0000313" key="9">
    <source>
        <dbReference type="Proteomes" id="UP000316079"/>
    </source>
</evidence>
<dbReference type="PROSITE" id="PS50106">
    <property type="entry name" value="PDZ"/>
    <property type="match status" value="1"/>
</dbReference>
<evidence type="ECO:0000259" key="7">
    <source>
        <dbReference type="PROSITE" id="PS50106"/>
    </source>
</evidence>
<feature type="region of interest" description="Disordered" evidence="5">
    <location>
        <begin position="1519"/>
        <end position="1593"/>
    </location>
</feature>